<evidence type="ECO:0000313" key="1">
    <source>
        <dbReference type="EMBL" id="CAK06568.1"/>
    </source>
</evidence>
<proteinExistence type="predicted"/>
<protein>
    <submittedName>
        <fullName evidence="1">Uncharacterized protein</fullName>
    </submittedName>
</protein>
<dbReference type="EMBL" id="AM236080">
    <property type="protein sequence ID" value="CAK06568.1"/>
    <property type="molecule type" value="Genomic_DNA"/>
</dbReference>
<organism evidence="1 2">
    <name type="scientific">Rhizobium johnstonii (strain DSM 114642 / LMG 32736 / 3841)</name>
    <name type="common">Rhizobium leguminosarum bv. viciae</name>
    <dbReference type="NCBI Taxonomy" id="216596"/>
    <lineage>
        <taxon>Bacteria</taxon>
        <taxon>Pseudomonadati</taxon>
        <taxon>Pseudomonadota</taxon>
        <taxon>Alphaproteobacteria</taxon>
        <taxon>Hyphomicrobiales</taxon>
        <taxon>Rhizobiaceae</taxon>
        <taxon>Rhizobium/Agrobacterium group</taxon>
        <taxon>Rhizobium</taxon>
        <taxon>Rhizobium johnstonii</taxon>
    </lineage>
</organism>
<reference evidence="1 2" key="1">
    <citation type="journal article" date="2006" name="Genome Biol.">
        <title>The genome of Rhizobium leguminosarum has recognizable core and accessory components.</title>
        <authorList>
            <person name="Young J.W."/>
            <person name="Crossman L.C."/>
            <person name="Johnston A.W.B."/>
            <person name="Thomson N.R."/>
            <person name="Ghazoui Z.F."/>
            <person name="Hull K.H."/>
            <person name="Wexler M."/>
            <person name="Curson A.R.J."/>
            <person name="Todd J.D."/>
            <person name="Poole P.S."/>
            <person name="Mauchline T.H."/>
            <person name="East A.K."/>
            <person name="Quail M.A."/>
            <person name="Churcher C."/>
            <person name="Arrowsmith C."/>
            <person name="Cherevach A."/>
            <person name="Chillingworth T."/>
            <person name="Clarke K."/>
            <person name="Cronin A."/>
            <person name="Davis P."/>
            <person name="Fraser A."/>
            <person name="Hance Z."/>
            <person name="Hauser H."/>
            <person name="Jagels K."/>
            <person name="Moule S."/>
            <person name="Mungall K."/>
            <person name="Norbertczak H."/>
            <person name="Rabbinowitsch E."/>
            <person name="Sanders M."/>
            <person name="Simmonds M."/>
            <person name="Whitehead S."/>
            <person name="Parkhill J."/>
        </authorList>
    </citation>
    <scope>NUCLEOTIDE SEQUENCE [LARGE SCALE GENOMIC DNA]</scope>
    <source>
        <strain evidence="2">DSM 114642 / LMG 32736 / 3841</strain>
    </source>
</reference>
<dbReference type="EnsemblBacteria" id="CAK06568">
    <property type="protein sequence ID" value="CAK06568"/>
    <property type="gene ID" value="RL1071"/>
</dbReference>
<keyword evidence="2" id="KW-1185">Reference proteome</keyword>
<evidence type="ECO:0000313" key="2">
    <source>
        <dbReference type="Proteomes" id="UP000006575"/>
    </source>
</evidence>
<dbReference type="Proteomes" id="UP000006575">
    <property type="component" value="Chromosome"/>
</dbReference>
<name>Q1MKD7_RHIJ3</name>
<gene>
    <name evidence="1" type="ordered locus">RL1071</name>
</gene>
<accession>Q1MKD7</accession>
<dbReference type="KEGG" id="rle:RL1071"/>
<dbReference type="AlphaFoldDB" id="Q1MKD7"/>
<dbReference type="HOGENOM" id="CLU_2619569_0_0_5"/>
<sequence>MRPQRSERERQRGVIALGFTEHAFALLDLAQLRAVERLVRCLATASKVPNRIRPNFPAQIDGVVDIVSEGPRHQETVL</sequence>